<gene>
    <name evidence="1" type="ORF">GCM10023191_005590</name>
</gene>
<proteinExistence type="predicted"/>
<name>A0ABP8P8M1_9ACTN</name>
<evidence type="ECO:0000313" key="1">
    <source>
        <dbReference type="EMBL" id="GAA4483667.1"/>
    </source>
</evidence>
<comment type="caution">
    <text evidence="1">The sequence shown here is derived from an EMBL/GenBank/DDBJ whole genome shotgun (WGS) entry which is preliminary data.</text>
</comment>
<protein>
    <submittedName>
        <fullName evidence="1">Uncharacterized protein</fullName>
    </submittedName>
</protein>
<keyword evidence="2" id="KW-1185">Reference proteome</keyword>
<evidence type="ECO:0000313" key="2">
    <source>
        <dbReference type="Proteomes" id="UP001500503"/>
    </source>
</evidence>
<organism evidence="1 2">
    <name type="scientific">Actinoallomurus oryzae</name>
    <dbReference type="NCBI Taxonomy" id="502180"/>
    <lineage>
        <taxon>Bacteria</taxon>
        <taxon>Bacillati</taxon>
        <taxon>Actinomycetota</taxon>
        <taxon>Actinomycetes</taxon>
        <taxon>Streptosporangiales</taxon>
        <taxon>Thermomonosporaceae</taxon>
        <taxon>Actinoallomurus</taxon>
    </lineage>
</organism>
<sequence>MSTRKTRRRCTVCRATLPDTSTRDKCPGACQAQTVLFPKRLALRLARPRGGGR</sequence>
<dbReference type="EMBL" id="BAABHF010000009">
    <property type="protein sequence ID" value="GAA4483667.1"/>
    <property type="molecule type" value="Genomic_DNA"/>
</dbReference>
<dbReference type="Proteomes" id="UP001500503">
    <property type="component" value="Unassembled WGS sequence"/>
</dbReference>
<accession>A0ABP8P8M1</accession>
<reference evidence="2" key="1">
    <citation type="journal article" date="2019" name="Int. J. Syst. Evol. Microbiol.">
        <title>The Global Catalogue of Microorganisms (GCM) 10K type strain sequencing project: providing services to taxonomists for standard genome sequencing and annotation.</title>
        <authorList>
            <consortium name="The Broad Institute Genomics Platform"/>
            <consortium name="The Broad Institute Genome Sequencing Center for Infectious Disease"/>
            <person name="Wu L."/>
            <person name="Ma J."/>
        </authorList>
    </citation>
    <scope>NUCLEOTIDE SEQUENCE [LARGE SCALE GENOMIC DNA]</scope>
    <source>
        <strain evidence="2">JCM 17933</strain>
    </source>
</reference>